<keyword evidence="2" id="KW-0233">DNA recombination</keyword>
<keyword evidence="1" id="KW-0229">DNA integration</keyword>
<sequence>MLNKVEVQVILQHLKDTPKLVTQLLYGCGMRVNECLRLRVKDLDLHKLAVTIHDGKGKKDRVTLLSRSLVPLLQQQMAHALAVQQADNSRGLGPSLPGALHKKYPNAFRQPGWMFVFPSSGICRHPFHNHWCRHHLHDSSIRKAIKRAVMAAGITKPVSCHTFRHSFATHLLEQGTDIRTVQELLGHNDVRTTQIYTHVLGQHYAGTASPLDTLPP</sequence>
<evidence type="ECO:0000259" key="3">
    <source>
        <dbReference type="PROSITE" id="PS51898"/>
    </source>
</evidence>
<dbReference type="Gene3D" id="1.10.443.10">
    <property type="entry name" value="Intergrase catalytic core"/>
    <property type="match status" value="1"/>
</dbReference>
<organism evidence="4 5">
    <name type="scientific">Oceanimonas baumannii</name>
    <dbReference type="NCBI Taxonomy" id="129578"/>
    <lineage>
        <taxon>Bacteria</taxon>
        <taxon>Pseudomonadati</taxon>
        <taxon>Pseudomonadota</taxon>
        <taxon>Gammaproteobacteria</taxon>
        <taxon>Aeromonadales</taxon>
        <taxon>Aeromonadaceae</taxon>
        <taxon>Oceanimonas</taxon>
    </lineage>
</organism>
<dbReference type="PANTHER" id="PTHR30349">
    <property type="entry name" value="PHAGE INTEGRASE-RELATED"/>
    <property type="match status" value="1"/>
</dbReference>
<dbReference type="InterPro" id="IPR011946">
    <property type="entry name" value="Integrase_integron-type"/>
</dbReference>
<dbReference type="EMBL" id="SODO01000017">
    <property type="protein sequence ID" value="TDW55743.1"/>
    <property type="molecule type" value="Genomic_DNA"/>
</dbReference>
<dbReference type="Proteomes" id="UP000295058">
    <property type="component" value="Unassembled WGS sequence"/>
</dbReference>
<dbReference type="InterPro" id="IPR013762">
    <property type="entry name" value="Integrase-like_cat_sf"/>
</dbReference>
<evidence type="ECO:0000313" key="4">
    <source>
        <dbReference type="EMBL" id="TDW55743.1"/>
    </source>
</evidence>
<dbReference type="Pfam" id="PF00589">
    <property type="entry name" value="Phage_integrase"/>
    <property type="match status" value="1"/>
</dbReference>
<keyword evidence="5" id="KW-1185">Reference proteome</keyword>
<dbReference type="PANTHER" id="PTHR30349:SF64">
    <property type="entry name" value="PROPHAGE INTEGRASE INTD-RELATED"/>
    <property type="match status" value="1"/>
</dbReference>
<dbReference type="RefSeq" id="WP_341802696.1">
    <property type="nucleotide sequence ID" value="NZ_NQJF01000016.1"/>
</dbReference>
<protein>
    <submittedName>
        <fullName evidence="4">Integron integrase</fullName>
    </submittedName>
</protein>
<proteinExistence type="predicted"/>
<reference evidence="4 5" key="1">
    <citation type="submission" date="2019-03" db="EMBL/GenBank/DDBJ databases">
        <title>Genomic Encyclopedia of Archaeal and Bacterial Type Strains, Phase II (KMG-II): from individual species to whole genera.</title>
        <authorList>
            <person name="Goeker M."/>
        </authorList>
    </citation>
    <scope>NUCLEOTIDE SEQUENCE [LARGE SCALE GENOMIC DNA]</scope>
    <source>
        <strain evidence="4 5">DSM 15594</strain>
    </source>
</reference>
<dbReference type="InterPro" id="IPR011010">
    <property type="entry name" value="DNA_brk_join_enz"/>
</dbReference>
<gene>
    <name evidence="4" type="ORF">LY04_03228</name>
</gene>
<dbReference type="SUPFAM" id="SSF56349">
    <property type="entry name" value="DNA breaking-rejoining enzymes"/>
    <property type="match status" value="1"/>
</dbReference>
<evidence type="ECO:0000256" key="1">
    <source>
        <dbReference type="ARBA" id="ARBA00022908"/>
    </source>
</evidence>
<dbReference type="InterPro" id="IPR002104">
    <property type="entry name" value="Integrase_catalytic"/>
</dbReference>
<comment type="caution">
    <text evidence="4">The sequence shown here is derived from an EMBL/GenBank/DDBJ whole genome shotgun (WGS) entry which is preliminary data.</text>
</comment>
<dbReference type="InterPro" id="IPR050090">
    <property type="entry name" value="Tyrosine_recombinase_XerCD"/>
</dbReference>
<feature type="domain" description="Tyr recombinase" evidence="3">
    <location>
        <begin position="1"/>
        <end position="209"/>
    </location>
</feature>
<evidence type="ECO:0000256" key="2">
    <source>
        <dbReference type="ARBA" id="ARBA00023172"/>
    </source>
</evidence>
<dbReference type="NCBIfam" id="TIGR02249">
    <property type="entry name" value="integrase_gron"/>
    <property type="match status" value="1"/>
</dbReference>
<name>A0ABY2EUW1_9GAMM</name>
<evidence type="ECO:0000313" key="5">
    <source>
        <dbReference type="Proteomes" id="UP000295058"/>
    </source>
</evidence>
<accession>A0ABY2EUW1</accession>
<dbReference type="PROSITE" id="PS51898">
    <property type="entry name" value="TYR_RECOMBINASE"/>
    <property type="match status" value="1"/>
</dbReference>